<dbReference type="SUPFAM" id="SSF51695">
    <property type="entry name" value="PLC-like phosphodiesterases"/>
    <property type="match status" value="1"/>
</dbReference>
<sequence>MTLLPRSVLFTASAVILALPGMVSGLPTGLQNVLDNTHRSQEYGYPTDFTRGIVPFTLTMIIGEMYLSTLVRQHFDHLAFYAWLLTDPFQALSQGCISTEADVWLYNGTLYVGHDTSSLTEERTLESLYINPILDVLKRQNPRSRFVTSPTNNGVFDTSVSQTLYLFIDAKTDGHETFKAVIDALEPLREHGYLTTLKNNKTITNGPITVIGTGNTPYDMVAPVANRDYFFDAHLESLNEPENAGITDLISPIASTSFAHAVGAVSEGDSEAILTEKQLSTLRSQIATAKERGIGARYWETPSYPIRTRNSVWSTLLKEGVALLNADDLEAAASYF</sequence>
<dbReference type="InterPro" id="IPR051236">
    <property type="entry name" value="HAT_RTT109-like"/>
</dbReference>
<dbReference type="GO" id="GO:0006629">
    <property type="term" value="P:lipid metabolic process"/>
    <property type="evidence" value="ECO:0007669"/>
    <property type="project" value="InterPro"/>
</dbReference>
<proteinExistence type="inferred from homology"/>
<dbReference type="Proteomes" id="UP000653565">
    <property type="component" value="Unassembled WGS sequence"/>
</dbReference>
<dbReference type="EMBL" id="JAAAPX010000073">
    <property type="protein sequence ID" value="KAF4233952.1"/>
    <property type="molecule type" value="Genomic_DNA"/>
</dbReference>
<comment type="caution">
    <text evidence="3">The sequence shown here is derived from an EMBL/GenBank/DDBJ whole genome shotgun (WGS) entry which is preliminary data.</text>
</comment>
<dbReference type="PANTHER" id="PTHR31571">
    <property type="entry name" value="ALTERED INHERITANCE OF MITOCHONDRIA PROTEIN 6"/>
    <property type="match status" value="1"/>
</dbReference>
<evidence type="ECO:0000313" key="4">
    <source>
        <dbReference type="Proteomes" id="UP000653565"/>
    </source>
</evidence>
<dbReference type="GO" id="GO:0008081">
    <property type="term" value="F:phosphoric diester hydrolase activity"/>
    <property type="evidence" value="ECO:0007669"/>
    <property type="project" value="InterPro"/>
</dbReference>
<accession>A0A8H4GN22</accession>
<comment type="similarity">
    <text evidence="1">Belongs to the AIM6 family.</text>
</comment>
<dbReference type="PANTHER" id="PTHR31571:SF5">
    <property type="entry name" value="ALTERED INHERITANCE OF MITOCHONDRIA PROTEIN 6"/>
    <property type="match status" value="1"/>
</dbReference>
<evidence type="ECO:0000313" key="3">
    <source>
        <dbReference type="EMBL" id="KAF4233952.1"/>
    </source>
</evidence>
<reference evidence="3" key="2">
    <citation type="submission" date="2020-04" db="EMBL/GenBank/DDBJ databases">
        <authorList>
            <person name="Santos R.A.C."/>
            <person name="Steenwyk J.L."/>
            <person name="Rivero-Menendez O."/>
            <person name="Mead M.E."/>
            <person name="Silva L.P."/>
            <person name="Bastos R.W."/>
            <person name="Alastruey-Izquierdo A."/>
            <person name="Goldman G.H."/>
            <person name="Rokas A."/>
        </authorList>
    </citation>
    <scope>NUCLEOTIDE SEQUENCE</scope>
    <source>
        <strain evidence="3">CNM-CM6805</strain>
    </source>
</reference>
<keyword evidence="2" id="KW-0732">Signal</keyword>
<feature type="chain" id="PRO_5044154981" description="Altered inheritance of mitochondria protein 6" evidence="2">
    <location>
        <begin position="26"/>
        <end position="336"/>
    </location>
</feature>
<name>A0A8H4GN22_9EURO</name>
<gene>
    <name evidence="3" type="ORF">CNMCM6805_008938</name>
</gene>
<evidence type="ECO:0000256" key="1">
    <source>
        <dbReference type="ARBA" id="ARBA00008858"/>
    </source>
</evidence>
<dbReference type="AlphaFoldDB" id="A0A8H4GN22"/>
<dbReference type="InterPro" id="IPR017946">
    <property type="entry name" value="PLC-like_Pdiesterase_TIM-brl"/>
</dbReference>
<evidence type="ECO:0008006" key="5">
    <source>
        <dbReference type="Google" id="ProtNLM"/>
    </source>
</evidence>
<feature type="signal peptide" evidence="2">
    <location>
        <begin position="1"/>
        <end position="25"/>
    </location>
</feature>
<dbReference type="OrthoDB" id="4153866at2759"/>
<reference evidence="3" key="1">
    <citation type="journal article" date="2020" name="bioRxiv">
        <title>Genomic and phenotypic heterogeneity of clinical isolates of the human pathogens Aspergillus fumigatus, Aspergillus lentulus and Aspergillus fumigatiaffinis.</title>
        <authorList>
            <person name="dos Santos R.A.C."/>
            <person name="Steenwyk J.L."/>
            <person name="Rivero-Menendez O."/>
            <person name="Mead M.E."/>
            <person name="Silva L.P."/>
            <person name="Bastos R.W."/>
            <person name="Alastruey-Izquierdo A."/>
            <person name="Goldman G.H."/>
            <person name="Rokas A."/>
        </authorList>
    </citation>
    <scope>NUCLEOTIDE SEQUENCE</scope>
    <source>
        <strain evidence="3">CNM-CM6805</strain>
    </source>
</reference>
<keyword evidence="4" id="KW-1185">Reference proteome</keyword>
<evidence type="ECO:0000256" key="2">
    <source>
        <dbReference type="SAM" id="SignalP"/>
    </source>
</evidence>
<protein>
    <recommendedName>
        <fullName evidence="5">Altered inheritance of mitochondria protein 6</fullName>
    </recommendedName>
</protein>
<organism evidence="3 4">
    <name type="scientific">Aspergillus fumigatiaffinis</name>
    <dbReference type="NCBI Taxonomy" id="340414"/>
    <lineage>
        <taxon>Eukaryota</taxon>
        <taxon>Fungi</taxon>
        <taxon>Dikarya</taxon>
        <taxon>Ascomycota</taxon>
        <taxon>Pezizomycotina</taxon>
        <taxon>Eurotiomycetes</taxon>
        <taxon>Eurotiomycetidae</taxon>
        <taxon>Eurotiales</taxon>
        <taxon>Aspergillaceae</taxon>
        <taxon>Aspergillus</taxon>
        <taxon>Aspergillus subgen. Fumigati</taxon>
    </lineage>
</organism>